<gene>
    <name evidence="1" type="ORF">GLOINDRAFT_28774</name>
</gene>
<organism evidence="1">
    <name type="scientific">Rhizophagus irregularis (strain DAOM 181602 / DAOM 197198 / MUCL 43194)</name>
    <name type="common">Arbuscular mycorrhizal fungus</name>
    <name type="synonym">Glomus intraradices</name>
    <dbReference type="NCBI Taxonomy" id="747089"/>
    <lineage>
        <taxon>Eukaryota</taxon>
        <taxon>Fungi</taxon>
        <taxon>Fungi incertae sedis</taxon>
        <taxon>Mucoromycota</taxon>
        <taxon>Glomeromycotina</taxon>
        <taxon>Glomeromycetes</taxon>
        <taxon>Glomerales</taxon>
        <taxon>Glomeraceae</taxon>
        <taxon>Rhizophagus</taxon>
    </lineage>
</organism>
<sequence length="270" mass="31122">MVNNKALSPIKQQIIDGDIDWTFTNEWLNFNDQDVPCNAKLSKQQGSRIKKCNFIYPTIDIQQRNYPRLYPIGSIPCIECANARDDNTHVGLCKEHSIHIKNILIRAAHDLHDLIMKNTKDGNSILEETIKNISLFNTSFVDALPQSHPGYLLIHHLVPSDLTKIFIIYINDKKLRFSLFSKFFSTLMSSIDALIWTRRASLVKQWESTLSITKNKKRFYRKRHKNRAPPPPDPGMAVLMIISPIFVGRQVIIYIRDIGLLIEIIWGSII</sequence>
<dbReference type="EMBL" id="KI286464">
    <property type="protein sequence ID" value="ESA11019.1"/>
    <property type="molecule type" value="Genomic_DNA"/>
</dbReference>
<dbReference type="AlphaFoldDB" id="U9TS89"/>
<dbReference type="HOGENOM" id="CLU_024817_2_0_1"/>
<reference evidence="1" key="1">
    <citation type="submission" date="2013-07" db="EMBL/GenBank/DDBJ databases">
        <title>The genome of an arbuscular mycorrhizal fungus provides insights into the evolution of the oldest plant symbiosis.</title>
        <authorList>
            <consortium name="DOE Joint Genome Institute"/>
            <person name="Tisserant E."/>
            <person name="Malbreil M."/>
            <person name="Kuo A."/>
            <person name="Kohler A."/>
            <person name="Symeonidi A."/>
            <person name="Balestrini R."/>
            <person name="Charron P."/>
            <person name="Duensing N."/>
            <person name="Frei-dit-Frey N."/>
            <person name="Gianinazzi-Pearson V."/>
            <person name="Gilbert B."/>
            <person name="Handa Y."/>
            <person name="Hijri M."/>
            <person name="Kaul R."/>
            <person name="Kawaguchi M."/>
            <person name="Krajinski F."/>
            <person name="Lammers P."/>
            <person name="Lapierre D."/>
            <person name="Masclaux F.G."/>
            <person name="Murat C."/>
            <person name="Morin E."/>
            <person name="Ndikumana S."/>
            <person name="Pagni M."/>
            <person name="Petitpierre D."/>
            <person name="Requena N."/>
            <person name="Rosikiewicz P."/>
            <person name="Riley R."/>
            <person name="Saito K."/>
            <person name="San Clemente H."/>
            <person name="Shapiro H."/>
            <person name="van Tuinen D."/>
            <person name="Becard G."/>
            <person name="Bonfante P."/>
            <person name="Paszkowski U."/>
            <person name="Shachar-Hill Y."/>
            <person name="Young J.P."/>
            <person name="Sanders I.R."/>
            <person name="Henrissat B."/>
            <person name="Rensing S.A."/>
            <person name="Grigoriev I.V."/>
            <person name="Corradi N."/>
            <person name="Roux C."/>
            <person name="Martin F."/>
        </authorList>
    </citation>
    <scope>NUCLEOTIDE SEQUENCE</scope>
    <source>
        <strain evidence="1">DAOM 197198</strain>
    </source>
</reference>
<proteinExistence type="predicted"/>
<accession>U9TS89</accession>
<evidence type="ECO:0000313" key="1">
    <source>
        <dbReference type="EMBL" id="ESA11019.1"/>
    </source>
</evidence>
<protein>
    <submittedName>
        <fullName evidence="1">Uncharacterized protein</fullName>
    </submittedName>
</protein>
<name>U9TS89_RHIID</name>